<evidence type="ECO:0000313" key="4">
    <source>
        <dbReference type="Proteomes" id="UP001454036"/>
    </source>
</evidence>
<name>A0AAV3NR27_LITER</name>
<dbReference type="AlphaFoldDB" id="A0AAV3NR27"/>
<feature type="coiled-coil region" evidence="1">
    <location>
        <begin position="121"/>
        <end position="201"/>
    </location>
</feature>
<feature type="region of interest" description="Disordered" evidence="2">
    <location>
        <begin position="1"/>
        <end position="40"/>
    </location>
</feature>
<evidence type="ECO:0000313" key="3">
    <source>
        <dbReference type="EMBL" id="GAA0141281.1"/>
    </source>
</evidence>
<feature type="compositionally biased region" description="Acidic residues" evidence="2">
    <location>
        <begin position="265"/>
        <end position="285"/>
    </location>
</feature>
<keyword evidence="4" id="KW-1185">Reference proteome</keyword>
<dbReference type="EMBL" id="BAABME010000266">
    <property type="protein sequence ID" value="GAA0141281.1"/>
    <property type="molecule type" value="Genomic_DNA"/>
</dbReference>
<accession>A0AAV3NR27</accession>
<keyword evidence="1" id="KW-0175">Coiled coil</keyword>
<gene>
    <name evidence="3" type="ORF">LIER_02458</name>
</gene>
<evidence type="ECO:0000256" key="1">
    <source>
        <dbReference type="SAM" id="Coils"/>
    </source>
</evidence>
<feature type="compositionally biased region" description="Polar residues" evidence="2">
    <location>
        <begin position="1"/>
        <end position="16"/>
    </location>
</feature>
<comment type="caution">
    <text evidence="3">The sequence shown here is derived from an EMBL/GenBank/DDBJ whole genome shotgun (WGS) entry which is preliminary data.</text>
</comment>
<sequence>MAGVSNEQPLDSSPIQCTWYPGIPNKARPPSPRHSPDPSVGFMPIGSKEGYKSNHPFFVDTLYVLPSGVEVTDDSVSSPIHSLVADQLKNCMLRTEVLGAMKATEAAYAMSLKWAKSARIAEEFEHEKSSLGEEMRMMRDERDSPLAEKDKLTQKYETLLRSQEELKSNHTATERNLTSELEVVKADSQKLASDLEESRDELARVQSHLDVCMVEKEDLHSRLAKAEDFATSANIYADFPGISSHFDKYVSNLGEDYVVELFNDFPDDDDEDMGADEDDEDEDSSDDARGGDGEDDVE</sequence>
<organism evidence="3 4">
    <name type="scientific">Lithospermum erythrorhizon</name>
    <name type="common">Purple gromwell</name>
    <name type="synonym">Lithospermum officinale var. erythrorhizon</name>
    <dbReference type="NCBI Taxonomy" id="34254"/>
    <lineage>
        <taxon>Eukaryota</taxon>
        <taxon>Viridiplantae</taxon>
        <taxon>Streptophyta</taxon>
        <taxon>Embryophyta</taxon>
        <taxon>Tracheophyta</taxon>
        <taxon>Spermatophyta</taxon>
        <taxon>Magnoliopsida</taxon>
        <taxon>eudicotyledons</taxon>
        <taxon>Gunneridae</taxon>
        <taxon>Pentapetalae</taxon>
        <taxon>asterids</taxon>
        <taxon>lamiids</taxon>
        <taxon>Boraginales</taxon>
        <taxon>Boraginaceae</taxon>
        <taxon>Boraginoideae</taxon>
        <taxon>Lithospermeae</taxon>
        <taxon>Lithospermum</taxon>
    </lineage>
</organism>
<feature type="region of interest" description="Disordered" evidence="2">
    <location>
        <begin position="263"/>
        <end position="298"/>
    </location>
</feature>
<dbReference type="Proteomes" id="UP001454036">
    <property type="component" value="Unassembled WGS sequence"/>
</dbReference>
<evidence type="ECO:0000256" key="2">
    <source>
        <dbReference type="SAM" id="MobiDB-lite"/>
    </source>
</evidence>
<reference evidence="3 4" key="1">
    <citation type="submission" date="2024-01" db="EMBL/GenBank/DDBJ databases">
        <title>The complete chloroplast genome sequence of Lithospermum erythrorhizon: insights into the phylogenetic relationship among Boraginaceae species and the maternal lineages of purple gromwells.</title>
        <authorList>
            <person name="Okada T."/>
            <person name="Watanabe K."/>
        </authorList>
    </citation>
    <scope>NUCLEOTIDE SEQUENCE [LARGE SCALE GENOMIC DNA]</scope>
</reference>
<protein>
    <submittedName>
        <fullName evidence="3">Uncharacterized protein</fullName>
    </submittedName>
</protein>
<proteinExistence type="predicted"/>